<dbReference type="InterPro" id="IPR006671">
    <property type="entry name" value="Cyclin_N"/>
</dbReference>
<dbReference type="SUPFAM" id="SSF47954">
    <property type="entry name" value="Cyclin-like"/>
    <property type="match status" value="1"/>
</dbReference>
<feature type="region of interest" description="Disordered" evidence="1">
    <location>
        <begin position="45"/>
        <end position="65"/>
    </location>
</feature>
<feature type="compositionally biased region" description="Basic and acidic residues" evidence="1">
    <location>
        <begin position="486"/>
        <end position="503"/>
    </location>
</feature>
<evidence type="ECO:0000313" key="3">
    <source>
        <dbReference type="EMBL" id="TNY20221.1"/>
    </source>
</evidence>
<feature type="compositionally biased region" description="Pro residues" evidence="1">
    <location>
        <begin position="46"/>
        <end position="58"/>
    </location>
</feature>
<dbReference type="AlphaFoldDB" id="A0A5C5FWW4"/>
<feature type="compositionally biased region" description="Low complexity" evidence="1">
    <location>
        <begin position="294"/>
        <end position="316"/>
    </location>
</feature>
<dbReference type="GO" id="GO:0005634">
    <property type="term" value="C:nucleus"/>
    <property type="evidence" value="ECO:0007669"/>
    <property type="project" value="TreeGrafter"/>
</dbReference>
<feature type="region of interest" description="Disordered" evidence="1">
    <location>
        <begin position="480"/>
        <end position="511"/>
    </location>
</feature>
<dbReference type="PANTHER" id="PTHR15615">
    <property type="match status" value="1"/>
</dbReference>
<feature type="region of interest" description="Disordered" evidence="1">
    <location>
        <begin position="247"/>
        <end position="398"/>
    </location>
</feature>
<feature type="compositionally biased region" description="Polar residues" evidence="1">
    <location>
        <begin position="325"/>
        <end position="336"/>
    </location>
</feature>
<sequence length="511" mass="56005">MPRRHSGSLLPRSAHDPALVKLMRSPLSDAMVSYIAEKTMTAVKCRPPPSPLPSPPLTPGGEYAHTKSDGLPPLDVFIKSIVRKSRCHVPTLLCTLVYLERLRERLPTHARGCHTTRHRVFLAVLIVAAKYLNDSSPQNKHWVRYSVFFTPAEVNLMERQLLTILNFDLSFTEDELICLLGPLLQPVVEPLKVPTPEALSMVVEQTQEPMQAQVQAQAREQELTAAAVARQLQADARDDEVAARRPYRSIVADDSDTDVEETEMVELGTRLTPEYPEDRRPTITGPLPSEALSRELPALPAASPPAAAEASTTPERQPTLRNRDSTYSVASTNSCGSRPPSWSDREDGPSPRSSGIDSCSPRTRRARMSRMSSRMSVSTVSSTSSGPRTPPTPLDVAPPLPTHYEHLVVGKSQQHEPIQFVDSFKQPRRVSTTPTSSPRHHSRQAAKAVNTYSAPSPSLLYACAHDPDLWPLIASMAVSAQGQRKGSGDVRRVSGAELSERAGRLPALVAP</sequence>
<organism evidence="3 4">
    <name type="scientific">Rhodotorula diobovata</name>
    <dbReference type="NCBI Taxonomy" id="5288"/>
    <lineage>
        <taxon>Eukaryota</taxon>
        <taxon>Fungi</taxon>
        <taxon>Dikarya</taxon>
        <taxon>Basidiomycota</taxon>
        <taxon>Pucciniomycotina</taxon>
        <taxon>Microbotryomycetes</taxon>
        <taxon>Sporidiobolales</taxon>
        <taxon>Sporidiobolaceae</taxon>
        <taxon>Rhodotorula</taxon>
    </lineage>
</organism>
<feature type="compositionally biased region" description="Pro residues" evidence="1">
    <location>
        <begin position="388"/>
        <end position="398"/>
    </location>
</feature>
<dbReference type="CDD" id="cd20557">
    <property type="entry name" value="CYCLIN_ScPCL1-like"/>
    <property type="match status" value="1"/>
</dbReference>
<dbReference type="GO" id="GO:0019901">
    <property type="term" value="F:protein kinase binding"/>
    <property type="evidence" value="ECO:0007669"/>
    <property type="project" value="InterPro"/>
</dbReference>
<feature type="compositionally biased region" description="Low complexity" evidence="1">
    <location>
        <begin position="369"/>
        <end position="387"/>
    </location>
</feature>
<accession>A0A5C5FWW4</accession>
<dbReference type="Proteomes" id="UP000311382">
    <property type="component" value="Unassembled WGS sequence"/>
</dbReference>
<evidence type="ECO:0000313" key="4">
    <source>
        <dbReference type="Proteomes" id="UP000311382"/>
    </source>
</evidence>
<feature type="region of interest" description="Disordered" evidence="1">
    <location>
        <begin position="427"/>
        <end position="447"/>
    </location>
</feature>
<reference evidence="3 4" key="1">
    <citation type="submission" date="2019-03" db="EMBL/GenBank/DDBJ databases">
        <title>Rhodosporidium diobovatum UCD-FST 08-225 genome sequencing, assembly, and annotation.</title>
        <authorList>
            <person name="Fakankun I.U."/>
            <person name="Fristensky B."/>
            <person name="Levin D.B."/>
        </authorList>
    </citation>
    <scope>NUCLEOTIDE SEQUENCE [LARGE SCALE GENOMIC DNA]</scope>
    <source>
        <strain evidence="3 4">UCD-FST 08-225</strain>
    </source>
</reference>
<dbReference type="InterPro" id="IPR036915">
    <property type="entry name" value="Cyclin-like_sf"/>
</dbReference>
<dbReference type="PANTHER" id="PTHR15615:SF10">
    <property type="entry name" value="PHO85 CYCLIN-2-RELATED"/>
    <property type="match status" value="1"/>
</dbReference>
<proteinExistence type="predicted"/>
<name>A0A5C5FWW4_9BASI</name>
<dbReference type="EMBL" id="SOZI01000073">
    <property type="protein sequence ID" value="TNY20221.1"/>
    <property type="molecule type" value="Genomic_DNA"/>
</dbReference>
<feature type="domain" description="Cyclin N-terminal" evidence="2">
    <location>
        <begin position="77"/>
        <end position="170"/>
    </location>
</feature>
<dbReference type="GO" id="GO:0016538">
    <property type="term" value="F:cyclin-dependent protein serine/threonine kinase regulator activity"/>
    <property type="evidence" value="ECO:0007669"/>
    <property type="project" value="TreeGrafter"/>
</dbReference>
<dbReference type="STRING" id="5288.A0A5C5FWW4"/>
<evidence type="ECO:0000259" key="2">
    <source>
        <dbReference type="Pfam" id="PF00134"/>
    </source>
</evidence>
<protein>
    <recommendedName>
        <fullName evidence="2">Cyclin N-terminal domain-containing protein</fullName>
    </recommendedName>
</protein>
<keyword evidence="4" id="KW-1185">Reference proteome</keyword>
<dbReference type="GO" id="GO:0000307">
    <property type="term" value="C:cyclin-dependent protein kinase holoenzyme complex"/>
    <property type="evidence" value="ECO:0007669"/>
    <property type="project" value="TreeGrafter"/>
</dbReference>
<dbReference type="Gene3D" id="1.10.472.10">
    <property type="entry name" value="Cyclin-like"/>
    <property type="match status" value="1"/>
</dbReference>
<gene>
    <name evidence="3" type="ORF">DMC30DRAFT_417201</name>
</gene>
<dbReference type="InterPro" id="IPR013922">
    <property type="entry name" value="Cyclin_PHO80-like"/>
</dbReference>
<dbReference type="Pfam" id="PF00134">
    <property type="entry name" value="Cyclin_N"/>
    <property type="match status" value="1"/>
</dbReference>
<dbReference type="OrthoDB" id="10250320at2759"/>
<evidence type="ECO:0000256" key="1">
    <source>
        <dbReference type="SAM" id="MobiDB-lite"/>
    </source>
</evidence>
<comment type="caution">
    <text evidence="3">The sequence shown here is derived from an EMBL/GenBank/DDBJ whole genome shotgun (WGS) entry which is preliminary data.</text>
</comment>
<feature type="compositionally biased region" description="Acidic residues" evidence="1">
    <location>
        <begin position="253"/>
        <end position="264"/>
    </location>
</feature>